<evidence type="ECO:0000313" key="4">
    <source>
        <dbReference type="Proteomes" id="UP000576603"/>
    </source>
</evidence>
<evidence type="ECO:0000259" key="2">
    <source>
        <dbReference type="SMART" id="SM00332"/>
    </source>
</evidence>
<organism evidence="3 4">
    <name type="scientific">Xanthomonas euvesicatoria</name>
    <dbReference type="NCBI Taxonomy" id="456327"/>
    <lineage>
        <taxon>Bacteria</taxon>
        <taxon>Pseudomonadati</taxon>
        <taxon>Pseudomonadota</taxon>
        <taxon>Gammaproteobacteria</taxon>
        <taxon>Lysobacterales</taxon>
        <taxon>Lysobacteraceae</taxon>
        <taxon>Xanthomonas</taxon>
    </lineage>
</organism>
<dbReference type="Proteomes" id="UP000576603">
    <property type="component" value="Unassembled WGS sequence"/>
</dbReference>
<accession>A0AAW3U945</accession>
<dbReference type="InterPro" id="IPR036457">
    <property type="entry name" value="PPM-type-like_dom_sf"/>
</dbReference>
<dbReference type="SMART" id="SM00332">
    <property type="entry name" value="PP2Cc"/>
    <property type="match status" value="1"/>
</dbReference>
<feature type="domain" description="PPM-type phosphatase" evidence="2">
    <location>
        <begin position="24"/>
        <end position="248"/>
    </location>
</feature>
<sequence>MHPFQENLQTWLSRRMPSHVSNQSADLPFILSSDIGLVRKENQDRVAALYTGKKSINPLLAIVVADGMGGMRDGGRCATLAVSSFFHHLIQYRNLDIKVRAAEAIKASNGQVFSLYHGGGGSTLTAFLLDSHGAQIVVHLGDTRIYTFGVDRKVERHTVDDSLVEAVGGSGRELLQFVGMGDSMQPQVSDLGSLNGFCAITTDGIHGIEGATLNQILANSHRIDQASERLNSVAKWCGGRDNATSAIFDMAKMSSLLAQYDGSGIRIWDAGGDLTALWLREEDQAFNVKQARGPGAKESEEKPSPRLLDSDCPDSVHRPKKINPSVKKSRKKKAKGDSEDIQLDIQIGNSEGQGESGANSK</sequence>
<comment type="caution">
    <text evidence="3">The sequence shown here is derived from an EMBL/GenBank/DDBJ whole genome shotgun (WGS) entry which is preliminary data.</text>
</comment>
<dbReference type="Gene3D" id="3.60.40.10">
    <property type="entry name" value="PPM-type phosphatase domain"/>
    <property type="match status" value="1"/>
</dbReference>
<name>A0AAW3U945_XANEU</name>
<dbReference type="InterPro" id="IPR001932">
    <property type="entry name" value="PPM-type_phosphatase-like_dom"/>
</dbReference>
<reference evidence="3 4" key="1">
    <citation type="submission" date="2020-08" db="EMBL/GenBank/DDBJ databases">
        <title>Studying the diversity of plant-associated saprophytic bacteria and their role in host health and plant-pathogen interactions.</title>
        <authorList>
            <person name="Potnis N."/>
        </authorList>
    </citation>
    <scope>NUCLEOTIDE SEQUENCE [LARGE SCALE GENOMIC DNA]</scope>
    <source>
        <strain evidence="3 4">CFBP 7922</strain>
    </source>
</reference>
<evidence type="ECO:0000313" key="3">
    <source>
        <dbReference type="EMBL" id="MBB4725245.1"/>
    </source>
</evidence>
<feature type="compositionally biased region" description="Polar residues" evidence="1">
    <location>
        <begin position="347"/>
        <end position="361"/>
    </location>
</feature>
<evidence type="ECO:0000256" key="1">
    <source>
        <dbReference type="SAM" id="MobiDB-lite"/>
    </source>
</evidence>
<dbReference type="SUPFAM" id="SSF81606">
    <property type="entry name" value="PP2C-like"/>
    <property type="match status" value="1"/>
</dbReference>
<protein>
    <submittedName>
        <fullName evidence="3">Serine/threonine protein phosphatase PrpC</fullName>
    </submittedName>
</protein>
<proteinExistence type="predicted"/>
<dbReference type="RefSeq" id="WP_152527455.1">
    <property type="nucleotide sequence ID" value="NZ_JACHNK010000009.1"/>
</dbReference>
<gene>
    <name evidence="3" type="ORF">FHY32_003643</name>
</gene>
<feature type="compositionally biased region" description="Basic and acidic residues" evidence="1">
    <location>
        <begin position="295"/>
        <end position="304"/>
    </location>
</feature>
<dbReference type="AlphaFoldDB" id="A0AAW3U945"/>
<feature type="region of interest" description="Disordered" evidence="1">
    <location>
        <begin position="289"/>
        <end position="361"/>
    </location>
</feature>
<dbReference type="EMBL" id="JACHNL010000009">
    <property type="protein sequence ID" value="MBB4725245.1"/>
    <property type="molecule type" value="Genomic_DNA"/>
</dbReference>